<name>A0A317XPS8_9BASI</name>
<dbReference type="PANTHER" id="PTHR31851">
    <property type="entry name" value="FE(2+)/MN(2+) TRANSPORTER PCL1"/>
    <property type="match status" value="1"/>
</dbReference>
<evidence type="ECO:0000256" key="4">
    <source>
        <dbReference type="ARBA" id="ARBA00022989"/>
    </source>
</evidence>
<dbReference type="InParanoid" id="A0A317XPS8"/>
<evidence type="ECO:0000256" key="1">
    <source>
        <dbReference type="ARBA" id="ARBA00004127"/>
    </source>
</evidence>
<keyword evidence="3 7" id="KW-0812">Transmembrane</keyword>
<comment type="similarity">
    <text evidence="2">Belongs to the CCC1 family.</text>
</comment>
<gene>
    <name evidence="8" type="ORF">BCV70DRAFT_200790</name>
</gene>
<organism evidence="8 9">
    <name type="scientific">Testicularia cyperi</name>
    <dbReference type="NCBI Taxonomy" id="1882483"/>
    <lineage>
        <taxon>Eukaryota</taxon>
        <taxon>Fungi</taxon>
        <taxon>Dikarya</taxon>
        <taxon>Basidiomycota</taxon>
        <taxon>Ustilaginomycotina</taxon>
        <taxon>Ustilaginomycetes</taxon>
        <taxon>Ustilaginales</taxon>
        <taxon>Anthracoideaceae</taxon>
        <taxon>Testicularia</taxon>
    </lineage>
</organism>
<keyword evidence="9" id="KW-1185">Reference proteome</keyword>
<dbReference type="GO" id="GO:0005384">
    <property type="term" value="F:manganese ion transmembrane transporter activity"/>
    <property type="evidence" value="ECO:0007669"/>
    <property type="project" value="InterPro"/>
</dbReference>
<feature type="region of interest" description="Disordered" evidence="6">
    <location>
        <begin position="1"/>
        <end position="81"/>
    </location>
</feature>
<dbReference type="GO" id="GO:0030026">
    <property type="term" value="P:intracellular manganese ion homeostasis"/>
    <property type="evidence" value="ECO:0007669"/>
    <property type="project" value="InterPro"/>
</dbReference>
<dbReference type="CDD" id="cd02435">
    <property type="entry name" value="CCC1"/>
    <property type="match status" value="1"/>
</dbReference>
<dbReference type="STRING" id="1882483.A0A317XPS8"/>
<comment type="subcellular location">
    <subcellularLocation>
        <location evidence="1">Endomembrane system</location>
        <topology evidence="1">Multi-pass membrane protein</topology>
    </subcellularLocation>
</comment>
<feature type="compositionally biased region" description="Low complexity" evidence="6">
    <location>
        <begin position="55"/>
        <end position="70"/>
    </location>
</feature>
<sequence length="389" mass="40626">MPCSSTKKAGAGSCANCSCGAGATSVKLPSKKSKSQSETTPLLWSTTPSNEASYQSTATPGAAGSSSSQPNAEGETECPVTSHDPSFVCCREAIPSDNRTLIDPDFARDCIVGLSDGLTVPFALTAGLSSVGSSKLVVLAGLAELVSGAISMGIGGFLSAQAELSHYAYNERLTRERVQRSCQSEIQRQVQDILRDYGIGQDTCAKVAFELARRESEQRQLELSQNAAAFTSSTKRSSRRKLFGCIPLPSSSAYEDQESQTSAAVADESDAKGLTPFLLRVGEGLEPVSTSRLYISALTIGLSYFVGGIIPLLPYMFIQQARQALTLSVIITGIILLVFGIVKQRFTGGEGGVKGYAYGAISTLMVGGIAAGASWLIVGLLEGGSDGGI</sequence>
<evidence type="ECO:0000256" key="7">
    <source>
        <dbReference type="SAM" id="Phobius"/>
    </source>
</evidence>
<proteinExistence type="inferred from homology"/>
<evidence type="ECO:0000256" key="2">
    <source>
        <dbReference type="ARBA" id="ARBA00007049"/>
    </source>
</evidence>
<keyword evidence="4 7" id="KW-1133">Transmembrane helix</keyword>
<keyword evidence="5 7" id="KW-0472">Membrane</keyword>
<evidence type="ECO:0000313" key="9">
    <source>
        <dbReference type="Proteomes" id="UP000246740"/>
    </source>
</evidence>
<dbReference type="OrthoDB" id="73465at2759"/>
<dbReference type="AlphaFoldDB" id="A0A317XPS8"/>
<dbReference type="InterPro" id="IPR008217">
    <property type="entry name" value="Ccc1_fam"/>
</dbReference>
<evidence type="ECO:0000256" key="6">
    <source>
        <dbReference type="SAM" id="MobiDB-lite"/>
    </source>
</evidence>
<reference evidence="8 9" key="1">
    <citation type="journal article" date="2018" name="Mol. Biol. Evol.">
        <title>Broad Genomic Sampling Reveals a Smut Pathogenic Ancestry of the Fungal Clade Ustilaginomycotina.</title>
        <authorList>
            <person name="Kijpornyongpan T."/>
            <person name="Mondo S.J."/>
            <person name="Barry K."/>
            <person name="Sandor L."/>
            <person name="Lee J."/>
            <person name="Lipzen A."/>
            <person name="Pangilinan J."/>
            <person name="LaButti K."/>
            <person name="Hainaut M."/>
            <person name="Henrissat B."/>
            <person name="Grigoriev I.V."/>
            <person name="Spatafora J.W."/>
            <person name="Aime M.C."/>
        </authorList>
    </citation>
    <scope>NUCLEOTIDE SEQUENCE [LARGE SCALE GENOMIC DNA]</scope>
    <source>
        <strain evidence="8 9">MCA 3645</strain>
    </source>
</reference>
<accession>A0A317XPS8</accession>
<evidence type="ECO:0000256" key="3">
    <source>
        <dbReference type="ARBA" id="ARBA00022692"/>
    </source>
</evidence>
<protein>
    <submittedName>
        <fullName evidence="8">DUF125-domain-containing protein</fullName>
    </submittedName>
</protein>
<dbReference type="Pfam" id="PF01988">
    <property type="entry name" value="VIT1"/>
    <property type="match status" value="1"/>
</dbReference>
<feature type="transmembrane region" description="Helical" evidence="7">
    <location>
        <begin position="293"/>
        <end position="317"/>
    </location>
</feature>
<dbReference type="Proteomes" id="UP000246740">
    <property type="component" value="Unassembled WGS sequence"/>
</dbReference>
<feature type="transmembrane region" description="Helical" evidence="7">
    <location>
        <begin position="355"/>
        <end position="381"/>
    </location>
</feature>
<feature type="transmembrane region" description="Helical" evidence="7">
    <location>
        <begin position="324"/>
        <end position="343"/>
    </location>
</feature>
<feature type="compositionally biased region" description="Polar residues" evidence="6">
    <location>
        <begin position="36"/>
        <end position="54"/>
    </location>
</feature>
<dbReference type="GO" id="GO:0012505">
    <property type="term" value="C:endomembrane system"/>
    <property type="evidence" value="ECO:0007669"/>
    <property type="project" value="UniProtKB-SubCell"/>
</dbReference>
<dbReference type="EMBL" id="KZ819194">
    <property type="protein sequence ID" value="PWY99877.1"/>
    <property type="molecule type" value="Genomic_DNA"/>
</dbReference>
<evidence type="ECO:0000313" key="8">
    <source>
        <dbReference type="EMBL" id="PWY99877.1"/>
    </source>
</evidence>
<evidence type="ECO:0000256" key="5">
    <source>
        <dbReference type="ARBA" id="ARBA00023136"/>
    </source>
</evidence>